<keyword evidence="3" id="KW-1185">Reference proteome</keyword>
<feature type="signal peptide" evidence="1">
    <location>
        <begin position="1"/>
        <end position="31"/>
    </location>
</feature>
<protein>
    <submittedName>
        <fullName evidence="2">Transporter substrate-binding domain-containing protein</fullName>
    </submittedName>
</protein>
<gene>
    <name evidence="2" type="ORF">GTP77_24375</name>
</gene>
<organism evidence="2 3">
    <name type="scientific">Pseudoduganella aquatica</name>
    <dbReference type="NCBI Taxonomy" id="2660641"/>
    <lineage>
        <taxon>Bacteria</taxon>
        <taxon>Pseudomonadati</taxon>
        <taxon>Pseudomonadota</taxon>
        <taxon>Betaproteobacteria</taxon>
        <taxon>Burkholderiales</taxon>
        <taxon>Oxalobacteraceae</taxon>
        <taxon>Telluria group</taxon>
        <taxon>Pseudoduganella</taxon>
    </lineage>
</organism>
<accession>A0A7X4HH99</accession>
<dbReference type="EMBL" id="WWCU01000038">
    <property type="protein sequence ID" value="MYN10462.1"/>
    <property type="molecule type" value="Genomic_DNA"/>
</dbReference>
<dbReference type="PANTHER" id="PTHR38834:SF3">
    <property type="entry name" value="SOLUTE-BINDING PROTEIN FAMILY 3_N-TERMINAL DOMAIN-CONTAINING PROTEIN"/>
    <property type="match status" value="1"/>
</dbReference>
<evidence type="ECO:0000256" key="1">
    <source>
        <dbReference type="SAM" id="SignalP"/>
    </source>
</evidence>
<proteinExistence type="predicted"/>
<dbReference type="PANTHER" id="PTHR38834">
    <property type="entry name" value="PERIPLASMIC SUBSTRATE BINDING PROTEIN FAMILY 3"/>
    <property type="match status" value="1"/>
</dbReference>
<keyword evidence="1" id="KW-0732">Signal</keyword>
<sequence>MTSVRNVPSASIFKCAALCGLLLLAASAARSEPRVYIDRVAPLAYSVNGVQQGLLHDLMSEMARRAQYTGAITPMPLLRQRFLISSHDDAIGTIWRMADNEDKYRWWCKLFEFSFVMVAAPGSSADISSIEAAKDLRVGVILGSPAEDMARRSGFRNIQTANNAAANLGKLELGRIDIWIAAPLVLKATEAELGRSLATLRIGKPVGKIGLYLASSHNFDARQGEKWKAAFGSMQKDGSYAQIMKKYGVPLDETEHHAAKR</sequence>
<dbReference type="SUPFAM" id="SSF53850">
    <property type="entry name" value="Periplasmic binding protein-like II"/>
    <property type="match status" value="1"/>
</dbReference>
<evidence type="ECO:0000313" key="3">
    <source>
        <dbReference type="Proteomes" id="UP000450676"/>
    </source>
</evidence>
<dbReference type="Gene3D" id="3.40.190.10">
    <property type="entry name" value="Periplasmic binding protein-like II"/>
    <property type="match status" value="2"/>
</dbReference>
<reference evidence="2 3" key="1">
    <citation type="submission" date="2019-12" db="EMBL/GenBank/DDBJ databases">
        <title>Novel species isolated from a subtropical stream in China.</title>
        <authorList>
            <person name="Lu H."/>
        </authorList>
    </citation>
    <scope>NUCLEOTIDE SEQUENCE [LARGE SCALE GENOMIC DNA]</scope>
    <source>
        <strain evidence="2 3">FT127W</strain>
    </source>
</reference>
<evidence type="ECO:0000313" key="2">
    <source>
        <dbReference type="EMBL" id="MYN10462.1"/>
    </source>
</evidence>
<dbReference type="RefSeq" id="WP_161074750.1">
    <property type="nucleotide sequence ID" value="NZ_WWCU01000038.1"/>
</dbReference>
<dbReference type="Proteomes" id="UP000450676">
    <property type="component" value="Unassembled WGS sequence"/>
</dbReference>
<feature type="chain" id="PRO_5031484181" evidence="1">
    <location>
        <begin position="32"/>
        <end position="261"/>
    </location>
</feature>
<name>A0A7X4HH99_9BURK</name>
<dbReference type="AlphaFoldDB" id="A0A7X4HH99"/>
<comment type="caution">
    <text evidence="2">The sequence shown here is derived from an EMBL/GenBank/DDBJ whole genome shotgun (WGS) entry which is preliminary data.</text>
</comment>